<dbReference type="PANTHER" id="PTHR30265:SF7">
    <property type="entry name" value="TRANSCRIPTION ANTITERMINATION PROTEIN RFAH"/>
    <property type="match status" value="1"/>
</dbReference>
<proteinExistence type="inferred from homology"/>
<feature type="domain" description="NusG-like N-terminal" evidence="5">
    <location>
        <begin position="12"/>
        <end position="111"/>
    </location>
</feature>
<gene>
    <name evidence="4 6" type="primary">rfaH</name>
    <name evidence="6" type="ORF">F2Q65_18060</name>
</gene>
<dbReference type="OrthoDB" id="9790639at2"/>
<organism evidence="6 7">
    <name type="scientific">Thiohalocapsa marina</name>
    <dbReference type="NCBI Taxonomy" id="424902"/>
    <lineage>
        <taxon>Bacteria</taxon>
        <taxon>Pseudomonadati</taxon>
        <taxon>Pseudomonadota</taxon>
        <taxon>Gammaproteobacteria</taxon>
        <taxon>Chromatiales</taxon>
        <taxon>Chromatiaceae</taxon>
        <taxon>Thiohalocapsa</taxon>
    </lineage>
</organism>
<keyword evidence="7" id="KW-1185">Reference proteome</keyword>
<dbReference type="GO" id="GO:0006354">
    <property type="term" value="P:DNA-templated transcription elongation"/>
    <property type="evidence" value="ECO:0007669"/>
    <property type="project" value="InterPro"/>
</dbReference>
<dbReference type="Gene3D" id="3.30.70.940">
    <property type="entry name" value="NusG, N-terminal domain"/>
    <property type="match status" value="1"/>
</dbReference>
<reference evidence="6 7" key="1">
    <citation type="submission" date="2019-09" db="EMBL/GenBank/DDBJ databases">
        <title>Whole-genome sequence of the purple sulfur bacterium Thiohalocapsa marina DSM 19078.</title>
        <authorList>
            <person name="Kyndt J.A."/>
            <person name="Meyer T.E."/>
        </authorList>
    </citation>
    <scope>NUCLEOTIDE SEQUENCE [LARGE SCALE GENOMIC DNA]</scope>
    <source>
        <strain evidence="6 7">DSM 19078</strain>
    </source>
</reference>
<name>A0A5M8FCB6_9GAMM</name>
<dbReference type="NCBIfam" id="TIGR01955">
    <property type="entry name" value="RfaH"/>
    <property type="match status" value="1"/>
</dbReference>
<comment type="similarity">
    <text evidence="4">Belongs to the RfaH family.</text>
</comment>
<comment type="function">
    <text evidence="4">Enhances distal genes transcription elongation in a specialized subset of operons that encode extracytoplasmic components.</text>
</comment>
<dbReference type="GO" id="GO:0001073">
    <property type="term" value="F:transcription antitermination factor activity, DNA binding"/>
    <property type="evidence" value="ECO:0007669"/>
    <property type="project" value="UniProtKB-UniRule"/>
</dbReference>
<dbReference type="CDD" id="cd09892">
    <property type="entry name" value="NGN_SP_RfaH"/>
    <property type="match status" value="1"/>
</dbReference>
<dbReference type="PANTHER" id="PTHR30265">
    <property type="entry name" value="RHO-INTERACTING TRANSCRIPTION TERMINATION FACTOR NUSG"/>
    <property type="match status" value="1"/>
</dbReference>
<keyword evidence="2 4" id="KW-0805">Transcription regulation</keyword>
<dbReference type="InterPro" id="IPR043425">
    <property type="entry name" value="NusG-like"/>
</dbReference>
<dbReference type="InterPro" id="IPR010215">
    <property type="entry name" value="Transcription_antiterm_RfaH"/>
</dbReference>
<dbReference type="AlphaFoldDB" id="A0A5M8FCB6"/>
<accession>A0A5M8FCB6</accession>
<dbReference type="GO" id="GO:0003677">
    <property type="term" value="F:DNA binding"/>
    <property type="evidence" value="ECO:0007669"/>
    <property type="project" value="UniProtKB-UniRule"/>
</dbReference>
<sequence>MHDAPSPETLCEPRWYLVQTRPRQAERAEWNLGQQGYQVFHPRLRVERLRRGRRCQVEASLFPNYLFVRLQRWVDNWYPLRSTRGVARLVSFGAEPAPVPDALIEQLRCRIGQIPSPPALCPGEAVVIEDGPFRGLDAIFQAYDGEQRVLLLIELLRRQVRVKLPLGDIRRVA</sequence>
<evidence type="ECO:0000256" key="4">
    <source>
        <dbReference type="HAMAP-Rule" id="MF_00951"/>
    </source>
</evidence>
<protein>
    <recommendedName>
        <fullName evidence="4">Transcription antitermination protein RfaH</fullName>
    </recommendedName>
</protein>
<evidence type="ECO:0000259" key="5">
    <source>
        <dbReference type="SMART" id="SM00738"/>
    </source>
</evidence>
<dbReference type="Proteomes" id="UP000322981">
    <property type="component" value="Unassembled WGS sequence"/>
</dbReference>
<keyword evidence="1 4" id="KW-0889">Transcription antitermination</keyword>
<comment type="caution">
    <text evidence="6">The sequence shown here is derived from an EMBL/GenBank/DDBJ whole genome shotgun (WGS) entry which is preliminary data.</text>
</comment>
<evidence type="ECO:0000256" key="1">
    <source>
        <dbReference type="ARBA" id="ARBA00022814"/>
    </source>
</evidence>
<keyword evidence="4" id="KW-0238">DNA-binding</keyword>
<evidence type="ECO:0000313" key="7">
    <source>
        <dbReference type="Proteomes" id="UP000322981"/>
    </source>
</evidence>
<dbReference type="SMART" id="SM00738">
    <property type="entry name" value="NGN"/>
    <property type="match status" value="1"/>
</dbReference>
<dbReference type="HAMAP" id="MF_00951">
    <property type="entry name" value="RfaH"/>
    <property type="match status" value="1"/>
</dbReference>
<dbReference type="InterPro" id="IPR006645">
    <property type="entry name" value="NGN-like_dom"/>
</dbReference>
<dbReference type="SUPFAM" id="SSF50104">
    <property type="entry name" value="Translation proteins SH3-like domain"/>
    <property type="match status" value="1"/>
</dbReference>
<dbReference type="InterPro" id="IPR036735">
    <property type="entry name" value="NGN_dom_sf"/>
</dbReference>
<dbReference type="NCBIfam" id="NF006534">
    <property type="entry name" value="PRK09014.1"/>
    <property type="match status" value="1"/>
</dbReference>
<comment type="subunit">
    <text evidence="4">Interacts with both the nontemplate DNA and the RNA polymerase (RNAP).</text>
</comment>
<dbReference type="SUPFAM" id="SSF82679">
    <property type="entry name" value="N-utilization substance G protein NusG, N-terminal domain"/>
    <property type="match status" value="1"/>
</dbReference>
<evidence type="ECO:0000256" key="3">
    <source>
        <dbReference type="ARBA" id="ARBA00023163"/>
    </source>
</evidence>
<dbReference type="Pfam" id="PF02357">
    <property type="entry name" value="NusG"/>
    <property type="match status" value="1"/>
</dbReference>
<evidence type="ECO:0000313" key="6">
    <source>
        <dbReference type="EMBL" id="KAA6182309.1"/>
    </source>
</evidence>
<dbReference type="InterPro" id="IPR008991">
    <property type="entry name" value="Translation_prot_SH3-like_sf"/>
</dbReference>
<keyword evidence="3 4" id="KW-0804">Transcription</keyword>
<dbReference type="GO" id="GO:0005829">
    <property type="term" value="C:cytosol"/>
    <property type="evidence" value="ECO:0007669"/>
    <property type="project" value="TreeGrafter"/>
</dbReference>
<evidence type="ECO:0000256" key="2">
    <source>
        <dbReference type="ARBA" id="ARBA00023015"/>
    </source>
</evidence>
<dbReference type="EMBL" id="VWXX01000049">
    <property type="protein sequence ID" value="KAA6182309.1"/>
    <property type="molecule type" value="Genomic_DNA"/>
</dbReference>